<protein>
    <submittedName>
        <fullName evidence="1">Uncharacterized protein</fullName>
    </submittedName>
</protein>
<reference evidence="2" key="1">
    <citation type="journal article" date="2013" name="Genome Announc.">
        <title>Draft genome sequence of the grapevine dieback fungus Eutypa lata UCR-EL1.</title>
        <authorList>
            <person name="Blanco-Ulate B."/>
            <person name="Rolshausen P.E."/>
            <person name="Cantu D."/>
        </authorList>
    </citation>
    <scope>NUCLEOTIDE SEQUENCE [LARGE SCALE GENOMIC DNA]</scope>
    <source>
        <strain evidence="2">UCR-EL1</strain>
    </source>
</reference>
<name>M7SAW4_EUTLA</name>
<evidence type="ECO:0000313" key="2">
    <source>
        <dbReference type="Proteomes" id="UP000012174"/>
    </source>
</evidence>
<dbReference type="OrthoDB" id="4610894at2759"/>
<dbReference type="HOGENOM" id="CLU_1189924_0_0_1"/>
<proteinExistence type="predicted"/>
<organism evidence="1 2">
    <name type="scientific">Eutypa lata (strain UCR-EL1)</name>
    <name type="common">Grapevine dieback disease fungus</name>
    <name type="synonym">Eutypa armeniacae</name>
    <dbReference type="NCBI Taxonomy" id="1287681"/>
    <lineage>
        <taxon>Eukaryota</taxon>
        <taxon>Fungi</taxon>
        <taxon>Dikarya</taxon>
        <taxon>Ascomycota</taxon>
        <taxon>Pezizomycotina</taxon>
        <taxon>Sordariomycetes</taxon>
        <taxon>Xylariomycetidae</taxon>
        <taxon>Xylariales</taxon>
        <taxon>Diatrypaceae</taxon>
        <taxon>Eutypa</taxon>
    </lineage>
</organism>
<dbReference type="AlphaFoldDB" id="M7SAW4"/>
<accession>M7SAW4</accession>
<gene>
    <name evidence="1" type="ORF">UCREL1_11773</name>
</gene>
<evidence type="ECO:0000313" key="1">
    <source>
        <dbReference type="EMBL" id="EMR61307.1"/>
    </source>
</evidence>
<dbReference type="EMBL" id="KB707656">
    <property type="protein sequence ID" value="EMR61307.1"/>
    <property type="molecule type" value="Genomic_DNA"/>
</dbReference>
<dbReference type="Proteomes" id="UP000012174">
    <property type="component" value="Unassembled WGS sequence"/>
</dbReference>
<keyword evidence="2" id="KW-1185">Reference proteome</keyword>
<dbReference type="KEGG" id="ela:UCREL1_11773"/>
<sequence length="233" mass="26478">MCAEIVSRGPVQAHLLIYTAGRTAAAVASATIFLAVVRPLRAPIPAVKPEEFYRGWDEASGAGDLEAARRVCWEASIAWLQYHFGDTVTFVDEGAFTHDILTWLGLYLSRQDIRVFWVPVPEDWRADMPVVYVAIHSRFNAKRDLSNIRDKQDEDQLYCATAQDKMMRARLSHEYLEPWKAEGRFAKHCFVVMRYVGVTSYLVYEAGDFTGVNPDNDIESDYWAEDAFAISLL</sequence>